<proteinExistence type="predicted"/>
<feature type="region of interest" description="Disordered" evidence="1">
    <location>
        <begin position="285"/>
        <end position="377"/>
    </location>
</feature>
<dbReference type="GO" id="GO:0005634">
    <property type="term" value="C:nucleus"/>
    <property type="evidence" value="ECO:0007669"/>
    <property type="project" value="TreeGrafter"/>
</dbReference>
<evidence type="ECO:0000313" key="4">
    <source>
        <dbReference type="Proteomes" id="UP000694559"/>
    </source>
</evidence>
<dbReference type="OrthoDB" id="9931937at2759"/>
<accession>A0A8C6V9Y4</accession>
<dbReference type="OMA" id="WRFKIKI"/>
<evidence type="ECO:0000256" key="1">
    <source>
        <dbReference type="SAM" id="MobiDB-lite"/>
    </source>
</evidence>
<dbReference type="PANTHER" id="PTHR47144:SF1">
    <property type="entry name" value="ARMADILLO REPEAT-CONTAINING PROTEIN 12"/>
    <property type="match status" value="1"/>
</dbReference>
<reference evidence="3" key="2">
    <citation type="submission" date="2025-09" db="UniProtKB">
        <authorList>
            <consortium name="Ensembl"/>
        </authorList>
    </citation>
    <scope>IDENTIFICATION</scope>
</reference>
<dbReference type="Gene3D" id="1.25.10.10">
    <property type="entry name" value="Leucine-rich Repeat Variant"/>
    <property type="match status" value="1"/>
</dbReference>
<keyword evidence="4" id="KW-1185">Reference proteome</keyword>
<reference evidence="3" key="1">
    <citation type="submission" date="2025-08" db="UniProtKB">
        <authorList>
            <consortium name="Ensembl"/>
        </authorList>
    </citation>
    <scope>IDENTIFICATION</scope>
</reference>
<evidence type="ECO:0000259" key="2">
    <source>
        <dbReference type="Pfam" id="PF04826"/>
    </source>
</evidence>
<dbReference type="PANTHER" id="PTHR47144">
    <property type="entry name" value="ARMADILLO REPEAT-CONTAINING PROTEIN 12"/>
    <property type="match status" value="1"/>
</dbReference>
<name>A0A8C6V9Y4_NAJNA</name>
<dbReference type="Ensembl" id="ENSNNAT00000001212.1">
    <property type="protein sequence ID" value="ENSNNAP00000001149.1"/>
    <property type="gene ID" value="ENSNNAG00000000827.1"/>
</dbReference>
<dbReference type="Pfam" id="PF04826">
    <property type="entry name" value="Arm_2"/>
    <property type="match status" value="1"/>
</dbReference>
<dbReference type="InterPro" id="IPR016024">
    <property type="entry name" value="ARM-type_fold"/>
</dbReference>
<protein>
    <recommendedName>
        <fullName evidence="2">Armadillo repeat-containing domain-containing protein</fullName>
    </recommendedName>
</protein>
<dbReference type="Proteomes" id="UP000694559">
    <property type="component" value="Unplaced"/>
</dbReference>
<dbReference type="GeneTree" id="ENSGT00390000003856"/>
<feature type="region of interest" description="Disordered" evidence="1">
    <location>
        <begin position="425"/>
        <end position="447"/>
    </location>
</feature>
<sequence>MSLSPNLDDDTKRMTLRNIAQIIYLSESEASDCTNDDIKLVASFLDDRDTETKTETLNALKAFTAVWKFKIKIQEYVPQIIEIVTSNWDNNLQLAGLKLLNSLHIPDHTHTSLRTQLTNFMDILLTANTSTKVQVLKFLHTLIEKEDLLYDIMNCQAPADFLNLFQTSHPGNLLCKMLAFVERLNEGRQSPQYQSMQWEYNKNSLHEIIFGDNSRLSERLLALIVHPEEDVQTQACKLILSLKINKEESRIFSGHTLGSELSAYPLESTRQSQIANASLISQPLIPTTESSSDAPHRNSGGSVHPLPSTNEISDGSFHPLLSTSEISGGNFYPLPDTNEISGGSFHPFPGTNETSGDSFHPLLGTNETSDGSFHPFLGTNETSDGSFHPLPGTNETGHSFYPLERADHSFQPLPQISMVGSERVLEEPMDSFHTPPVARSDENDNSP</sequence>
<dbReference type="InterPro" id="IPR011989">
    <property type="entry name" value="ARM-like"/>
</dbReference>
<dbReference type="InterPro" id="IPR042834">
    <property type="entry name" value="Armc12"/>
</dbReference>
<evidence type="ECO:0000313" key="3">
    <source>
        <dbReference type="Ensembl" id="ENSNNAP00000001149.1"/>
    </source>
</evidence>
<feature type="domain" description="Armadillo repeat-containing" evidence="2">
    <location>
        <begin position="38"/>
        <end position="208"/>
    </location>
</feature>
<organism evidence="3 4">
    <name type="scientific">Naja naja</name>
    <name type="common">Indian cobra</name>
    <dbReference type="NCBI Taxonomy" id="35670"/>
    <lineage>
        <taxon>Eukaryota</taxon>
        <taxon>Metazoa</taxon>
        <taxon>Chordata</taxon>
        <taxon>Craniata</taxon>
        <taxon>Vertebrata</taxon>
        <taxon>Euteleostomi</taxon>
        <taxon>Lepidosauria</taxon>
        <taxon>Squamata</taxon>
        <taxon>Bifurcata</taxon>
        <taxon>Unidentata</taxon>
        <taxon>Episquamata</taxon>
        <taxon>Toxicofera</taxon>
        <taxon>Serpentes</taxon>
        <taxon>Colubroidea</taxon>
        <taxon>Elapidae</taxon>
        <taxon>Elapinae</taxon>
        <taxon>Naja</taxon>
    </lineage>
</organism>
<dbReference type="AlphaFoldDB" id="A0A8C6V9Y4"/>
<dbReference type="InterPro" id="IPR006911">
    <property type="entry name" value="ARM-rpt_dom"/>
</dbReference>
<dbReference type="SUPFAM" id="SSF48371">
    <property type="entry name" value="ARM repeat"/>
    <property type="match status" value="1"/>
</dbReference>